<dbReference type="RefSeq" id="WP_104057501.1">
    <property type="nucleotide sequence ID" value="NZ_PREZ01000003.1"/>
</dbReference>
<sequence>MNSTITLTHEELAAVLSLSGYERDIANKMLDWYIFPSQLQPENSVYEPVKTLAAKGYLDSGRPTGLADRLEQMIHFLGQFKPAVRWLEKDRIRFIHPFSQKSFMVQEICNGKHFFSFHGEKITETLNVWYRSQTYALFKDMEFLTLELTQDTFEELYQMTGALTQELIAEKSAPPAFRQFIYDFNQNKKEIYTLSFLNKRNKLEVDQSISFIPGGDCVWYIDFKKAENDQIFITPLKLNDFLSMIELDIQAFMVTPSIAN</sequence>
<reference evidence="1 2" key="1">
    <citation type="submission" date="2018-02" db="EMBL/GenBank/DDBJ databases">
        <title>Jeotgalibacillus proteolyticum sp. nov. a protease producing bacterium isolated from ocean sediments of Laizhou Bay.</title>
        <authorList>
            <person name="Li Y."/>
        </authorList>
    </citation>
    <scope>NUCLEOTIDE SEQUENCE [LARGE SCALE GENOMIC DNA]</scope>
    <source>
        <strain evidence="1 2">22-7</strain>
    </source>
</reference>
<keyword evidence="2" id="KW-1185">Reference proteome</keyword>
<evidence type="ECO:0000313" key="1">
    <source>
        <dbReference type="EMBL" id="PPA70751.1"/>
    </source>
</evidence>
<gene>
    <name evidence="1" type="ORF">C4B60_08130</name>
</gene>
<evidence type="ECO:0000313" key="2">
    <source>
        <dbReference type="Proteomes" id="UP000239047"/>
    </source>
</evidence>
<dbReference type="Proteomes" id="UP000239047">
    <property type="component" value="Unassembled WGS sequence"/>
</dbReference>
<dbReference type="AlphaFoldDB" id="A0A2S5GCV8"/>
<name>A0A2S5GCV8_9BACL</name>
<dbReference type="EMBL" id="PREZ01000003">
    <property type="protein sequence ID" value="PPA70751.1"/>
    <property type="molecule type" value="Genomic_DNA"/>
</dbReference>
<accession>A0A2S5GCV8</accession>
<protein>
    <submittedName>
        <fullName evidence="1">Uncharacterized protein</fullName>
    </submittedName>
</protein>
<comment type="caution">
    <text evidence="1">The sequence shown here is derived from an EMBL/GenBank/DDBJ whole genome shotgun (WGS) entry which is preliminary data.</text>
</comment>
<proteinExistence type="predicted"/>
<organism evidence="1 2">
    <name type="scientific">Jeotgalibacillus proteolyticus</name>
    <dbReference type="NCBI Taxonomy" id="2082395"/>
    <lineage>
        <taxon>Bacteria</taxon>
        <taxon>Bacillati</taxon>
        <taxon>Bacillota</taxon>
        <taxon>Bacilli</taxon>
        <taxon>Bacillales</taxon>
        <taxon>Caryophanaceae</taxon>
        <taxon>Jeotgalibacillus</taxon>
    </lineage>
</organism>